<reference evidence="1 2" key="1">
    <citation type="journal article" date="2019" name="Nat. Ecol. Evol.">
        <title>Megaphylogeny resolves global patterns of mushroom evolution.</title>
        <authorList>
            <person name="Varga T."/>
            <person name="Krizsan K."/>
            <person name="Foldi C."/>
            <person name="Dima B."/>
            <person name="Sanchez-Garcia M."/>
            <person name="Sanchez-Ramirez S."/>
            <person name="Szollosi G.J."/>
            <person name="Szarkandi J.G."/>
            <person name="Papp V."/>
            <person name="Albert L."/>
            <person name="Andreopoulos W."/>
            <person name="Angelini C."/>
            <person name="Antonin V."/>
            <person name="Barry K.W."/>
            <person name="Bougher N.L."/>
            <person name="Buchanan P."/>
            <person name="Buyck B."/>
            <person name="Bense V."/>
            <person name="Catcheside P."/>
            <person name="Chovatia M."/>
            <person name="Cooper J."/>
            <person name="Damon W."/>
            <person name="Desjardin D."/>
            <person name="Finy P."/>
            <person name="Geml J."/>
            <person name="Haridas S."/>
            <person name="Hughes K."/>
            <person name="Justo A."/>
            <person name="Karasinski D."/>
            <person name="Kautmanova I."/>
            <person name="Kiss B."/>
            <person name="Kocsube S."/>
            <person name="Kotiranta H."/>
            <person name="LaButti K.M."/>
            <person name="Lechner B.E."/>
            <person name="Liimatainen K."/>
            <person name="Lipzen A."/>
            <person name="Lukacs Z."/>
            <person name="Mihaltcheva S."/>
            <person name="Morgado L.N."/>
            <person name="Niskanen T."/>
            <person name="Noordeloos M.E."/>
            <person name="Ohm R.A."/>
            <person name="Ortiz-Santana B."/>
            <person name="Ovrebo C."/>
            <person name="Racz N."/>
            <person name="Riley R."/>
            <person name="Savchenko A."/>
            <person name="Shiryaev A."/>
            <person name="Soop K."/>
            <person name="Spirin V."/>
            <person name="Szebenyi C."/>
            <person name="Tomsovsky M."/>
            <person name="Tulloss R.E."/>
            <person name="Uehling J."/>
            <person name="Grigoriev I.V."/>
            <person name="Vagvolgyi C."/>
            <person name="Papp T."/>
            <person name="Martin F.M."/>
            <person name="Miettinen O."/>
            <person name="Hibbett D.S."/>
            <person name="Nagy L.G."/>
        </authorList>
    </citation>
    <scope>NUCLEOTIDE SEQUENCE [LARGE SCALE GENOMIC DNA]</scope>
    <source>
        <strain evidence="1 2">NL-1719</strain>
    </source>
</reference>
<proteinExistence type="predicted"/>
<organism evidence="1 2">
    <name type="scientific">Pluteus cervinus</name>
    <dbReference type="NCBI Taxonomy" id="181527"/>
    <lineage>
        <taxon>Eukaryota</taxon>
        <taxon>Fungi</taxon>
        <taxon>Dikarya</taxon>
        <taxon>Basidiomycota</taxon>
        <taxon>Agaricomycotina</taxon>
        <taxon>Agaricomycetes</taxon>
        <taxon>Agaricomycetidae</taxon>
        <taxon>Agaricales</taxon>
        <taxon>Pluteineae</taxon>
        <taxon>Pluteaceae</taxon>
        <taxon>Pluteus</taxon>
    </lineage>
</organism>
<feature type="non-terminal residue" evidence="1">
    <location>
        <position position="128"/>
    </location>
</feature>
<dbReference type="Proteomes" id="UP000308600">
    <property type="component" value="Unassembled WGS sequence"/>
</dbReference>
<evidence type="ECO:0000313" key="1">
    <source>
        <dbReference type="EMBL" id="TFK66116.1"/>
    </source>
</evidence>
<dbReference type="EMBL" id="ML208415">
    <property type="protein sequence ID" value="TFK66116.1"/>
    <property type="molecule type" value="Genomic_DNA"/>
</dbReference>
<accession>A0ACD3AKQ8</accession>
<gene>
    <name evidence="1" type="ORF">BDN72DRAFT_800389</name>
</gene>
<keyword evidence="2" id="KW-1185">Reference proteome</keyword>
<protein>
    <submittedName>
        <fullName evidence="1">Uncharacterized protein</fullName>
    </submittedName>
</protein>
<name>A0ACD3AKQ8_9AGAR</name>
<sequence>MHQFAFTSFTHSLEDKEIAIQRLDDEIQSLTARLCFLKSERNTFAITSTLPDEILTKIFATIQAACRNRGFDWNSSSTLQAWLPITHVSRHWRKVALQSSQLWCQIDALPEPAIREFLVRSAGRRLSV</sequence>
<evidence type="ECO:0000313" key="2">
    <source>
        <dbReference type="Proteomes" id="UP000308600"/>
    </source>
</evidence>